<keyword evidence="1" id="KW-1133">Transmembrane helix</keyword>
<name>A0AAD8AVH6_BIOPF</name>
<evidence type="ECO:0000313" key="3">
    <source>
        <dbReference type="Proteomes" id="UP001233172"/>
    </source>
</evidence>
<dbReference type="Proteomes" id="UP001233172">
    <property type="component" value="Unassembled WGS sequence"/>
</dbReference>
<keyword evidence="1" id="KW-0472">Membrane</keyword>
<proteinExistence type="predicted"/>
<accession>A0AAD8AVH6</accession>
<keyword evidence="1" id="KW-0812">Transmembrane</keyword>
<protein>
    <submittedName>
        <fullName evidence="2">Uncharacterized protein</fullName>
    </submittedName>
</protein>
<dbReference type="EMBL" id="JASAOG010000222">
    <property type="protein sequence ID" value="KAK0043210.1"/>
    <property type="molecule type" value="Genomic_DNA"/>
</dbReference>
<gene>
    <name evidence="2" type="ORF">Bpfe_027388</name>
</gene>
<comment type="caution">
    <text evidence="2">The sequence shown here is derived from an EMBL/GenBank/DDBJ whole genome shotgun (WGS) entry which is preliminary data.</text>
</comment>
<reference evidence="2" key="1">
    <citation type="journal article" date="2023" name="PLoS Negl. Trop. Dis.">
        <title>A genome sequence for Biomphalaria pfeifferi, the major vector snail for the human-infecting parasite Schistosoma mansoni.</title>
        <authorList>
            <person name="Bu L."/>
            <person name="Lu L."/>
            <person name="Laidemitt M.R."/>
            <person name="Zhang S.M."/>
            <person name="Mutuku M."/>
            <person name="Mkoji G."/>
            <person name="Steinauer M."/>
            <person name="Loker E.S."/>
        </authorList>
    </citation>
    <scope>NUCLEOTIDE SEQUENCE</scope>
    <source>
        <strain evidence="2">KasaAsao</strain>
    </source>
</reference>
<keyword evidence="3" id="KW-1185">Reference proteome</keyword>
<reference evidence="2" key="2">
    <citation type="submission" date="2023-04" db="EMBL/GenBank/DDBJ databases">
        <authorList>
            <person name="Bu L."/>
            <person name="Lu L."/>
            <person name="Laidemitt M.R."/>
            <person name="Zhang S.M."/>
            <person name="Mutuku M."/>
            <person name="Mkoji G."/>
            <person name="Steinauer M."/>
            <person name="Loker E.S."/>
        </authorList>
    </citation>
    <scope>NUCLEOTIDE SEQUENCE</scope>
    <source>
        <strain evidence="2">KasaAsao</strain>
        <tissue evidence="2">Whole Snail</tissue>
    </source>
</reference>
<organism evidence="2 3">
    <name type="scientific">Biomphalaria pfeifferi</name>
    <name type="common">Bloodfluke planorb</name>
    <name type="synonym">Freshwater snail</name>
    <dbReference type="NCBI Taxonomy" id="112525"/>
    <lineage>
        <taxon>Eukaryota</taxon>
        <taxon>Metazoa</taxon>
        <taxon>Spiralia</taxon>
        <taxon>Lophotrochozoa</taxon>
        <taxon>Mollusca</taxon>
        <taxon>Gastropoda</taxon>
        <taxon>Heterobranchia</taxon>
        <taxon>Euthyneura</taxon>
        <taxon>Panpulmonata</taxon>
        <taxon>Hygrophila</taxon>
        <taxon>Lymnaeoidea</taxon>
        <taxon>Planorbidae</taxon>
        <taxon>Biomphalaria</taxon>
    </lineage>
</organism>
<feature type="transmembrane region" description="Helical" evidence="1">
    <location>
        <begin position="115"/>
        <end position="135"/>
    </location>
</feature>
<sequence>MYFSSSNSSTDSVKPSDLENPKFIFPENYKPNELENPAFASIDNCKPSELENPMFAISGNTEITLSTQDINMIISRRLNSIDSCRSYQVGTAVTAEIDHSRENKMKRSFWKKKRWILMTIMFAVTTIVVLSFAAYREIHKKQFHKNNILNQYGYMFRDVNDMASTELLISDERIPAEEIVLDTNETCTVTCHPKKKFLTILGLDENFKPNSEQNDPRTGKNLEKGRKYYNHGCCISYQKQIAPDRLPNQSNQMRRLVQFKEQKQLLLQDECRHIVGCNRGCKCMQQNIIVVALVVDDDVNAIEPPSVEDSLTFANARLENVVYAGWCKCFNQ</sequence>
<evidence type="ECO:0000256" key="1">
    <source>
        <dbReference type="SAM" id="Phobius"/>
    </source>
</evidence>
<evidence type="ECO:0000313" key="2">
    <source>
        <dbReference type="EMBL" id="KAK0043210.1"/>
    </source>
</evidence>
<dbReference type="AlphaFoldDB" id="A0AAD8AVH6"/>